<feature type="compositionally biased region" description="Basic and acidic residues" evidence="1">
    <location>
        <begin position="107"/>
        <end position="117"/>
    </location>
</feature>
<evidence type="ECO:0000313" key="3">
    <source>
        <dbReference type="RefSeq" id="XP_052752348.1"/>
    </source>
</evidence>
<evidence type="ECO:0000313" key="2">
    <source>
        <dbReference type="Proteomes" id="UP001652740"/>
    </source>
</evidence>
<dbReference type="Proteomes" id="UP001652740">
    <property type="component" value="Unplaced"/>
</dbReference>
<dbReference type="RefSeq" id="XP_052752348.1">
    <property type="nucleotide sequence ID" value="XM_052896388.1"/>
</dbReference>
<gene>
    <name evidence="3" type="primary">LOC128200985</name>
</gene>
<dbReference type="GeneID" id="128200985"/>
<feature type="region of interest" description="Disordered" evidence="1">
    <location>
        <begin position="107"/>
        <end position="141"/>
    </location>
</feature>
<reference evidence="3" key="1">
    <citation type="submission" date="2025-08" db="UniProtKB">
        <authorList>
            <consortium name="RefSeq"/>
        </authorList>
    </citation>
    <scope>IDENTIFICATION</scope>
    <source>
        <tissue evidence="3">Whole larvae</tissue>
    </source>
</reference>
<sequence>MSIFTLNTTPRASLCVFEILSGHGCFGRYLWKVSRREPTPVCHQCGAEEDTAQHTLEDCPRWTIARQALTAVIGADLTLPSVVRRMVNDEQSWEAMVSFSEQIMQLKEAEERDRESDPTSNPLRRKRGRQRNRSQSSQEGP</sequence>
<evidence type="ECO:0000256" key="1">
    <source>
        <dbReference type="SAM" id="MobiDB-lite"/>
    </source>
</evidence>
<accession>A0ABM3MMH9</accession>
<keyword evidence="2" id="KW-1185">Reference proteome</keyword>
<organism evidence="2 3">
    <name type="scientific">Galleria mellonella</name>
    <name type="common">Greater wax moth</name>
    <dbReference type="NCBI Taxonomy" id="7137"/>
    <lineage>
        <taxon>Eukaryota</taxon>
        <taxon>Metazoa</taxon>
        <taxon>Ecdysozoa</taxon>
        <taxon>Arthropoda</taxon>
        <taxon>Hexapoda</taxon>
        <taxon>Insecta</taxon>
        <taxon>Pterygota</taxon>
        <taxon>Neoptera</taxon>
        <taxon>Endopterygota</taxon>
        <taxon>Lepidoptera</taxon>
        <taxon>Glossata</taxon>
        <taxon>Ditrysia</taxon>
        <taxon>Pyraloidea</taxon>
        <taxon>Pyralidae</taxon>
        <taxon>Galleriinae</taxon>
        <taxon>Galleria</taxon>
    </lineage>
</organism>
<proteinExistence type="predicted"/>
<feature type="compositionally biased region" description="Basic residues" evidence="1">
    <location>
        <begin position="123"/>
        <end position="132"/>
    </location>
</feature>
<protein>
    <submittedName>
        <fullName evidence="3">Uncharacterized protein LOC128200985</fullName>
    </submittedName>
</protein>
<name>A0ABM3MMH9_GALME</name>